<feature type="compositionally biased region" description="Basic and acidic residues" evidence="2">
    <location>
        <begin position="474"/>
        <end position="486"/>
    </location>
</feature>
<keyword evidence="5" id="KW-1185">Reference proteome</keyword>
<name>A0A165IJM6_XYLHT</name>
<dbReference type="PANTHER" id="PTHR23524:SF1">
    <property type="entry name" value="MRH DOMAIN-CONTAINING PROTEIN-RELATED"/>
    <property type="match status" value="1"/>
</dbReference>
<dbReference type="GeneID" id="28899841"/>
<feature type="region of interest" description="Disordered" evidence="2">
    <location>
        <begin position="267"/>
        <end position="292"/>
    </location>
</feature>
<keyword evidence="3" id="KW-0812">Transmembrane</keyword>
<dbReference type="SUPFAM" id="SSF103473">
    <property type="entry name" value="MFS general substrate transporter"/>
    <property type="match status" value="2"/>
</dbReference>
<organism evidence="4 5">
    <name type="scientific">Xylona heveae (strain CBS 132557 / TC161)</name>
    <dbReference type="NCBI Taxonomy" id="1328760"/>
    <lineage>
        <taxon>Eukaryota</taxon>
        <taxon>Fungi</taxon>
        <taxon>Dikarya</taxon>
        <taxon>Ascomycota</taxon>
        <taxon>Pezizomycotina</taxon>
        <taxon>Xylonomycetes</taxon>
        <taxon>Xylonales</taxon>
        <taxon>Xylonaceae</taxon>
        <taxon>Xylona</taxon>
    </lineage>
</organism>
<evidence type="ECO:0000313" key="4">
    <source>
        <dbReference type="EMBL" id="KZF24988.1"/>
    </source>
</evidence>
<evidence type="ECO:0000256" key="3">
    <source>
        <dbReference type="SAM" id="Phobius"/>
    </source>
</evidence>
<sequence length="641" mass="67543">MVRRIFSVTPVQAATYLIGVCLFSISFLVFLNSSVSFVITNRIKLHHEVGDAVGTLGFADELVALVACPIWGVLSDRIGVRTVCVLGYAIVGLALFLFVQAKNIYPQLLLARIFFSVGGAATATMVTAILPSMTTKYPATNSTRHEGSSQQTHIPTPSLSSELTITPERLGRGRKPTPVEQNMAPPEKAAPARLAGLVGMFTGCGALIALLLFLPIPARFEAGGTSPSQAVANSYYVVGTVALLVSVLCGLGLRNLAGEENKGWKSLLHKKSPRKDGESNSDDNDNNDGRGSKSEDFPLWRLLADSVSLGFKDTNIGLGYLGGFVARASSVGIALFIPLFVNAYFVSSGLCTGHGSSDEGGELKKNCAQAYVLAAEITGVSQLIALLCAPFIGFLSDRYPRGNIPLLVSALLGVVGYISFGFLKSPEPSGPHGTPAIFFIAALLGISQIGAIVCSLGLLGRGILGLLHHDAADEDGNEHTKQEAHRQQQATDSTNGTFQSPQPTEAQPSAAPRDSTVRDPNSAEPAEAITEETALLAAASTPPAGAADDSLSPEQQQEYQNQQKSHSRSHLKGSIAGTYSLVGGAGILLLTKLGGFLFDKVTPGAPFFMLAIFNGILLLVGAAAAVAHEIVRRQNRHSLRD</sequence>
<dbReference type="Gene3D" id="1.20.1250.20">
    <property type="entry name" value="MFS general substrate transporter like domains"/>
    <property type="match status" value="2"/>
</dbReference>
<protein>
    <submittedName>
        <fullName evidence="4">MFS general substrate transporter</fullName>
    </submittedName>
</protein>
<evidence type="ECO:0000256" key="1">
    <source>
        <dbReference type="ARBA" id="ARBA00004141"/>
    </source>
</evidence>
<feature type="compositionally biased region" description="Polar residues" evidence="2">
    <location>
        <begin position="487"/>
        <end position="507"/>
    </location>
</feature>
<dbReference type="InterPro" id="IPR036259">
    <property type="entry name" value="MFS_trans_sf"/>
</dbReference>
<feature type="transmembrane region" description="Helical" evidence="3">
    <location>
        <begin position="52"/>
        <end position="72"/>
    </location>
</feature>
<evidence type="ECO:0000256" key="2">
    <source>
        <dbReference type="SAM" id="MobiDB-lite"/>
    </source>
</evidence>
<proteinExistence type="predicted"/>
<feature type="region of interest" description="Disordered" evidence="2">
    <location>
        <begin position="539"/>
        <end position="571"/>
    </location>
</feature>
<accession>A0A165IJM6</accession>
<dbReference type="OMA" id="IPLFVNH"/>
<feature type="transmembrane region" description="Helical" evidence="3">
    <location>
        <begin position="370"/>
        <end position="392"/>
    </location>
</feature>
<dbReference type="STRING" id="1328760.A0A165IJM6"/>
<dbReference type="GO" id="GO:0016020">
    <property type="term" value="C:membrane"/>
    <property type="evidence" value="ECO:0007669"/>
    <property type="project" value="UniProtKB-SubCell"/>
</dbReference>
<dbReference type="RefSeq" id="XP_018190543.1">
    <property type="nucleotide sequence ID" value="XM_018334704.1"/>
</dbReference>
<dbReference type="PANTHER" id="PTHR23524">
    <property type="entry name" value="TRANSPORTER, PUTATIVE (AFU_ORTHOLOGUE AFUA_8G04850)-RELATED"/>
    <property type="match status" value="1"/>
</dbReference>
<evidence type="ECO:0000313" key="5">
    <source>
        <dbReference type="Proteomes" id="UP000076632"/>
    </source>
</evidence>
<reference evidence="4 5" key="1">
    <citation type="journal article" date="2016" name="Fungal Biol.">
        <title>The genome of Xylona heveae provides a window into fungal endophytism.</title>
        <authorList>
            <person name="Gazis R."/>
            <person name="Kuo A."/>
            <person name="Riley R."/>
            <person name="LaButti K."/>
            <person name="Lipzen A."/>
            <person name="Lin J."/>
            <person name="Amirebrahimi M."/>
            <person name="Hesse C.N."/>
            <person name="Spatafora J.W."/>
            <person name="Henrissat B."/>
            <person name="Hainaut M."/>
            <person name="Grigoriev I.V."/>
            <person name="Hibbett D.S."/>
        </authorList>
    </citation>
    <scope>NUCLEOTIDE SEQUENCE [LARGE SCALE GENOMIC DNA]</scope>
    <source>
        <strain evidence="4 5">TC161</strain>
    </source>
</reference>
<feature type="transmembrane region" description="Helical" evidence="3">
    <location>
        <begin position="604"/>
        <end position="627"/>
    </location>
</feature>
<feature type="transmembrane region" description="Helical" evidence="3">
    <location>
        <begin position="194"/>
        <end position="214"/>
    </location>
</feature>
<feature type="transmembrane region" description="Helical" evidence="3">
    <location>
        <begin position="435"/>
        <end position="459"/>
    </location>
</feature>
<comment type="subcellular location">
    <subcellularLocation>
        <location evidence="1">Membrane</location>
        <topology evidence="1">Multi-pass membrane protein</topology>
    </subcellularLocation>
</comment>
<dbReference type="OrthoDB" id="18110at2759"/>
<dbReference type="Proteomes" id="UP000076632">
    <property type="component" value="Unassembled WGS sequence"/>
</dbReference>
<dbReference type="EMBL" id="KV407455">
    <property type="protein sequence ID" value="KZF24988.1"/>
    <property type="molecule type" value="Genomic_DNA"/>
</dbReference>
<feature type="transmembrane region" description="Helical" evidence="3">
    <location>
        <begin position="576"/>
        <end position="598"/>
    </location>
</feature>
<feature type="transmembrane region" description="Helical" evidence="3">
    <location>
        <begin position="78"/>
        <end position="99"/>
    </location>
</feature>
<dbReference type="GO" id="GO:0022857">
    <property type="term" value="F:transmembrane transporter activity"/>
    <property type="evidence" value="ECO:0007669"/>
    <property type="project" value="InterPro"/>
</dbReference>
<keyword evidence="3" id="KW-0472">Membrane</keyword>
<feature type="region of interest" description="Disordered" evidence="2">
    <location>
        <begin position="474"/>
        <end position="526"/>
    </location>
</feature>
<keyword evidence="3" id="KW-1133">Transmembrane helix</keyword>
<feature type="compositionally biased region" description="Low complexity" evidence="2">
    <location>
        <begin position="554"/>
        <end position="563"/>
    </location>
</feature>
<feature type="transmembrane region" description="Helical" evidence="3">
    <location>
        <begin position="404"/>
        <end position="423"/>
    </location>
</feature>
<gene>
    <name evidence="4" type="ORF">L228DRAFT_265482</name>
</gene>
<feature type="transmembrane region" description="Helical" evidence="3">
    <location>
        <begin position="331"/>
        <end position="350"/>
    </location>
</feature>
<dbReference type="InParanoid" id="A0A165IJM6"/>
<dbReference type="InterPro" id="IPR011701">
    <property type="entry name" value="MFS"/>
</dbReference>
<feature type="transmembrane region" description="Helical" evidence="3">
    <location>
        <begin position="16"/>
        <end position="40"/>
    </location>
</feature>
<feature type="transmembrane region" description="Helical" evidence="3">
    <location>
        <begin position="234"/>
        <end position="253"/>
    </location>
</feature>
<dbReference type="AlphaFoldDB" id="A0A165IJM6"/>
<dbReference type="Pfam" id="PF07690">
    <property type="entry name" value="MFS_1"/>
    <property type="match status" value="1"/>
</dbReference>